<dbReference type="CDD" id="cd02966">
    <property type="entry name" value="TlpA_like_family"/>
    <property type="match status" value="1"/>
</dbReference>
<keyword evidence="5" id="KW-0732">Signal</keyword>
<keyword evidence="4" id="KW-0676">Redox-active center</keyword>
<dbReference type="KEGG" id="naci:NUH88_12175"/>
<evidence type="ECO:0000259" key="6">
    <source>
        <dbReference type="PROSITE" id="PS51352"/>
    </source>
</evidence>
<dbReference type="AlphaFoldDB" id="A0A9J7AS80"/>
<keyword evidence="3" id="KW-1015">Disulfide bond</keyword>
<keyword evidence="8" id="KW-1185">Reference proteome</keyword>
<dbReference type="InterPro" id="IPR050553">
    <property type="entry name" value="Thioredoxin_ResA/DsbE_sf"/>
</dbReference>
<evidence type="ECO:0000256" key="4">
    <source>
        <dbReference type="ARBA" id="ARBA00023284"/>
    </source>
</evidence>
<dbReference type="PANTHER" id="PTHR42852">
    <property type="entry name" value="THIOL:DISULFIDE INTERCHANGE PROTEIN DSBE"/>
    <property type="match status" value="1"/>
</dbReference>
<dbReference type="GO" id="GO:0030313">
    <property type="term" value="C:cell envelope"/>
    <property type="evidence" value="ECO:0007669"/>
    <property type="project" value="UniProtKB-SubCell"/>
</dbReference>
<comment type="subcellular location">
    <subcellularLocation>
        <location evidence="1">Cell envelope</location>
    </subcellularLocation>
</comment>
<sequence length="189" mass="20396">MSWITSMTVKTMALAGLLVAGLAALAVDASAEPPQRGDMVKFVPASEDRSAPDTPFISADGEPIKLDSYRGKTVLVNFWATWCPPCVKELPSLDRLNAELADKNFEVVLVSIDRGGARVFEPFLEKLGIRELRSSADSKAALMRAFKAPGLPTTYLIGPDGTIKGRLVGDAEWDSAAAKELIMYYTSNS</sequence>
<dbReference type="SUPFAM" id="SSF52833">
    <property type="entry name" value="Thioredoxin-like"/>
    <property type="match status" value="1"/>
</dbReference>
<dbReference type="GO" id="GO:0015036">
    <property type="term" value="F:disulfide oxidoreductase activity"/>
    <property type="evidence" value="ECO:0007669"/>
    <property type="project" value="UniProtKB-ARBA"/>
</dbReference>
<feature type="domain" description="Thioredoxin" evidence="6">
    <location>
        <begin position="45"/>
        <end position="187"/>
    </location>
</feature>
<reference evidence="7" key="1">
    <citation type="submission" date="2022-08" db="EMBL/GenBank/DDBJ databases">
        <title>Nisaea acidiphila sp. nov., isolated from a marine algal debris and emended description of the genus Nisaea Urios et al. 2008.</title>
        <authorList>
            <person name="Kwon K."/>
        </authorList>
    </citation>
    <scope>NUCLEOTIDE SEQUENCE</scope>
    <source>
        <strain evidence="7">MEBiC11861</strain>
    </source>
</reference>
<protein>
    <submittedName>
        <fullName evidence="7">TlpA family protein disulfide reductase</fullName>
    </submittedName>
</protein>
<dbReference type="Proteomes" id="UP001060336">
    <property type="component" value="Chromosome"/>
</dbReference>
<feature type="signal peptide" evidence="5">
    <location>
        <begin position="1"/>
        <end position="31"/>
    </location>
</feature>
<dbReference type="EMBL" id="CP102480">
    <property type="protein sequence ID" value="UUX48173.1"/>
    <property type="molecule type" value="Genomic_DNA"/>
</dbReference>
<evidence type="ECO:0000256" key="1">
    <source>
        <dbReference type="ARBA" id="ARBA00004196"/>
    </source>
</evidence>
<evidence type="ECO:0000256" key="3">
    <source>
        <dbReference type="ARBA" id="ARBA00023157"/>
    </source>
</evidence>
<keyword evidence="2" id="KW-0201">Cytochrome c-type biogenesis</keyword>
<feature type="chain" id="PRO_5039890599" evidence="5">
    <location>
        <begin position="32"/>
        <end position="189"/>
    </location>
</feature>
<gene>
    <name evidence="7" type="ORF">NUH88_12175</name>
</gene>
<evidence type="ECO:0000313" key="8">
    <source>
        <dbReference type="Proteomes" id="UP001060336"/>
    </source>
</evidence>
<dbReference type="InterPro" id="IPR000866">
    <property type="entry name" value="AhpC/TSA"/>
</dbReference>
<accession>A0A9J7AS80</accession>
<dbReference type="InterPro" id="IPR013766">
    <property type="entry name" value="Thioredoxin_domain"/>
</dbReference>
<dbReference type="PANTHER" id="PTHR42852:SF6">
    <property type="entry name" value="THIOL:DISULFIDE INTERCHANGE PROTEIN DSBE"/>
    <property type="match status" value="1"/>
</dbReference>
<dbReference type="GO" id="GO:0017004">
    <property type="term" value="P:cytochrome complex assembly"/>
    <property type="evidence" value="ECO:0007669"/>
    <property type="project" value="UniProtKB-KW"/>
</dbReference>
<dbReference type="Pfam" id="PF00578">
    <property type="entry name" value="AhpC-TSA"/>
    <property type="match status" value="1"/>
</dbReference>
<evidence type="ECO:0000256" key="5">
    <source>
        <dbReference type="SAM" id="SignalP"/>
    </source>
</evidence>
<dbReference type="PROSITE" id="PS51352">
    <property type="entry name" value="THIOREDOXIN_2"/>
    <property type="match status" value="1"/>
</dbReference>
<proteinExistence type="predicted"/>
<name>A0A9J7AS80_9PROT</name>
<organism evidence="7 8">
    <name type="scientific">Nisaea acidiphila</name>
    <dbReference type="NCBI Taxonomy" id="1862145"/>
    <lineage>
        <taxon>Bacteria</taxon>
        <taxon>Pseudomonadati</taxon>
        <taxon>Pseudomonadota</taxon>
        <taxon>Alphaproteobacteria</taxon>
        <taxon>Rhodospirillales</taxon>
        <taxon>Thalassobaculaceae</taxon>
        <taxon>Nisaea</taxon>
    </lineage>
</organism>
<evidence type="ECO:0000313" key="7">
    <source>
        <dbReference type="EMBL" id="UUX48173.1"/>
    </source>
</evidence>
<dbReference type="InterPro" id="IPR017937">
    <property type="entry name" value="Thioredoxin_CS"/>
</dbReference>
<dbReference type="PROSITE" id="PS00194">
    <property type="entry name" value="THIOREDOXIN_1"/>
    <property type="match status" value="1"/>
</dbReference>
<dbReference type="RefSeq" id="WP_257766681.1">
    <property type="nucleotide sequence ID" value="NZ_CP102480.1"/>
</dbReference>
<evidence type="ECO:0000256" key="2">
    <source>
        <dbReference type="ARBA" id="ARBA00022748"/>
    </source>
</evidence>
<dbReference type="Gene3D" id="3.40.30.10">
    <property type="entry name" value="Glutaredoxin"/>
    <property type="match status" value="1"/>
</dbReference>
<dbReference type="GO" id="GO:0016209">
    <property type="term" value="F:antioxidant activity"/>
    <property type="evidence" value="ECO:0007669"/>
    <property type="project" value="InterPro"/>
</dbReference>
<dbReference type="InterPro" id="IPR036249">
    <property type="entry name" value="Thioredoxin-like_sf"/>
</dbReference>